<organism evidence="1 2">
    <name type="scientific">Geothermobacter hydrogeniphilus</name>
    <dbReference type="NCBI Taxonomy" id="1969733"/>
    <lineage>
        <taxon>Bacteria</taxon>
        <taxon>Pseudomonadati</taxon>
        <taxon>Thermodesulfobacteriota</taxon>
        <taxon>Desulfuromonadia</taxon>
        <taxon>Desulfuromonadales</taxon>
        <taxon>Geothermobacteraceae</taxon>
        <taxon>Geothermobacter</taxon>
    </lineage>
</organism>
<protein>
    <submittedName>
        <fullName evidence="1">Uncharacterized protein</fullName>
    </submittedName>
</protein>
<accession>A0A2K2H7E7</accession>
<dbReference type="AlphaFoldDB" id="A0A2K2H7E7"/>
<comment type="caution">
    <text evidence="1">The sequence shown here is derived from an EMBL/GenBank/DDBJ whole genome shotgun (WGS) entry which is preliminary data.</text>
</comment>
<name>A0A2K2H7E7_9BACT</name>
<dbReference type="EMBL" id="PPFX01000036">
    <property type="protein sequence ID" value="PNU19235.1"/>
    <property type="molecule type" value="Genomic_DNA"/>
</dbReference>
<evidence type="ECO:0000313" key="1">
    <source>
        <dbReference type="EMBL" id="PNU19235.1"/>
    </source>
</evidence>
<sequence length="445" mass="49543">MPPGQRTLLEMNVPPKPQIPPLFLSRFTVDDSAPFQRHLNRLEVEIGQEDYRHLKRVELLEQPLTEAEAAAMLDITERLLATTQNNYNRNLLTSLGIRVLLDEASYRVYYLCGDRTIRFVPLWREKVLKKFFGVVPLADSGWHPCRSLLPGFEARFLPDAAGGALLLRRIAGGEGLPLLTATHGPYDPHTLEVALYFLRTGKGGAATVNLGFAGREPLTDANLRQLQSWGVPLNPSNIDVIYPYVDEHGHPNSYKMEGGLRQFIRQLGIAEPQLILDIHGCVGTCPEDRKVVVGLGGLPPFCSFEELGRVEQRGDILHLFPAMPLERGLQLVRELSEEVFLQFCTAPGCCYHFVVLGGLQALGRRIDLRKDIASLLEGEERTYLPVDMVRWLPGAGANALQRIEARKLSGAPLCLHVEIPTAVRRKMVVRLQELAITDSLSSSGL</sequence>
<reference evidence="1 2" key="1">
    <citation type="journal article" date="2018" name="Genome Announc.">
        <title>Genome Sequence of Geothermobacter sp. HR-1 Iron Reducer from the Loihi Seamount.</title>
        <authorList>
            <person name="Smith H."/>
            <person name="Abuyen K."/>
            <person name="Tremblay J."/>
            <person name="Savalia P."/>
            <person name="Perez-Rodriguez I."/>
            <person name="Emerson D."/>
            <person name="Tully B."/>
            <person name="Amend J."/>
        </authorList>
    </citation>
    <scope>NUCLEOTIDE SEQUENCE [LARGE SCALE GENOMIC DNA]</scope>
    <source>
        <strain evidence="1 2">HR-1</strain>
    </source>
</reference>
<dbReference type="Proteomes" id="UP000236340">
    <property type="component" value="Unassembled WGS sequence"/>
</dbReference>
<proteinExistence type="predicted"/>
<evidence type="ECO:0000313" key="2">
    <source>
        <dbReference type="Proteomes" id="UP000236340"/>
    </source>
</evidence>
<gene>
    <name evidence="1" type="ORF">C2E25_13565</name>
</gene>